<comment type="caution">
    <text evidence="2">The sequence shown here is derived from an EMBL/GenBank/DDBJ whole genome shotgun (WGS) entry which is preliminary data.</text>
</comment>
<reference evidence="2" key="1">
    <citation type="submission" date="2021-09" db="EMBL/GenBank/DDBJ databases">
        <title>The genome of Mauremys mutica provides insights into the evolution of semi-aquatic lifestyle.</title>
        <authorList>
            <person name="Gong S."/>
            <person name="Gao Y."/>
        </authorList>
    </citation>
    <scope>NUCLEOTIDE SEQUENCE</scope>
    <source>
        <strain evidence="2">MM-2020</strain>
        <tissue evidence="2">Muscle</tissue>
    </source>
</reference>
<evidence type="ECO:0000256" key="1">
    <source>
        <dbReference type="SAM" id="MobiDB-lite"/>
    </source>
</evidence>
<name>A0A9D3XBD9_9SAUR</name>
<dbReference type="AlphaFoldDB" id="A0A9D3XBD9"/>
<proteinExistence type="predicted"/>
<gene>
    <name evidence="2" type="ORF">KIL84_021007</name>
</gene>
<protein>
    <submittedName>
        <fullName evidence="2">Uncharacterized protein</fullName>
    </submittedName>
</protein>
<feature type="region of interest" description="Disordered" evidence="1">
    <location>
        <begin position="130"/>
        <end position="161"/>
    </location>
</feature>
<keyword evidence="3" id="KW-1185">Reference proteome</keyword>
<organism evidence="2 3">
    <name type="scientific">Mauremys mutica</name>
    <name type="common">yellowpond turtle</name>
    <dbReference type="NCBI Taxonomy" id="74926"/>
    <lineage>
        <taxon>Eukaryota</taxon>
        <taxon>Metazoa</taxon>
        <taxon>Chordata</taxon>
        <taxon>Craniata</taxon>
        <taxon>Vertebrata</taxon>
        <taxon>Euteleostomi</taxon>
        <taxon>Archelosauria</taxon>
        <taxon>Testudinata</taxon>
        <taxon>Testudines</taxon>
        <taxon>Cryptodira</taxon>
        <taxon>Durocryptodira</taxon>
        <taxon>Testudinoidea</taxon>
        <taxon>Geoemydidae</taxon>
        <taxon>Geoemydinae</taxon>
        <taxon>Mauremys</taxon>
    </lineage>
</organism>
<accession>A0A9D3XBD9</accession>
<evidence type="ECO:0000313" key="2">
    <source>
        <dbReference type="EMBL" id="KAH1176273.1"/>
    </source>
</evidence>
<sequence>MAWFPLGMGAAGPRSDAQVQGGCSEQTENAFKQVGWVPEQATQVVQKQQTSLPWTWRHSGEFTHKGAGVCVCIFADSRGMEAAVTQIFPSLRRKSPTSLPGDVRRNAFLPSNLTTPAEVLSRSLLTEGVTEAEVTRQRGRQSPEPGSWPGAHPLMQTGAFI</sequence>
<dbReference type="Proteomes" id="UP000827986">
    <property type="component" value="Unassembled WGS sequence"/>
</dbReference>
<evidence type="ECO:0000313" key="3">
    <source>
        <dbReference type="Proteomes" id="UP000827986"/>
    </source>
</evidence>
<dbReference type="EMBL" id="JAHDVG010000475">
    <property type="protein sequence ID" value="KAH1176273.1"/>
    <property type="molecule type" value="Genomic_DNA"/>
</dbReference>